<accession>A0A9P7G4S0</accession>
<protein>
    <recommendedName>
        <fullName evidence="3">CCHC-type domain-containing protein</fullName>
    </recommendedName>
</protein>
<evidence type="ECO:0000313" key="4">
    <source>
        <dbReference type="EMBL" id="KAG5640810.1"/>
    </source>
</evidence>
<gene>
    <name evidence="4" type="ORF">DXG03_006953</name>
</gene>
<keyword evidence="2" id="KW-0732">Signal</keyword>
<dbReference type="GO" id="GO:0003676">
    <property type="term" value="F:nucleic acid binding"/>
    <property type="evidence" value="ECO:0007669"/>
    <property type="project" value="InterPro"/>
</dbReference>
<feature type="chain" id="PRO_5040364236" description="CCHC-type domain-containing protein" evidence="2">
    <location>
        <begin position="16"/>
        <end position="108"/>
    </location>
</feature>
<feature type="domain" description="CCHC-type" evidence="3">
    <location>
        <begin position="37"/>
        <end position="51"/>
    </location>
</feature>
<evidence type="ECO:0000259" key="3">
    <source>
        <dbReference type="PROSITE" id="PS50158"/>
    </source>
</evidence>
<reference evidence="4" key="1">
    <citation type="submission" date="2020-07" db="EMBL/GenBank/DDBJ databases">
        <authorList>
            <person name="Nieuwenhuis M."/>
            <person name="Van De Peppel L.J.J."/>
        </authorList>
    </citation>
    <scope>NUCLEOTIDE SEQUENCE</scope>
    <source>
        <strain evidence="4">AP01</strain>
        <tissue evidence="4">Mycelium</tissue>
    </source>
</reference>
<keyword evidence="5" id="KW-1185">Reference proteome</keyword>
<sequence length="108" mass="11933">MVCIALVLVPAALKALPMGMLMDIDKMCAAHMAEVICHQCSQKGHYKQNCPFCHDLHFMDNEEKDELTMQLLAWQDMLAAKSQAATSDNLDTYVQAASKAVPQGMEGF</sequence>
<organism evidence="4 5">
    <name type="scientific">Asterophora parasitica</name>
    <dbReference type="NCBI Taxonomy" id="117018"/>
    <lineage>
        <taxon>Eukaryota</taxon>
        <taxon>Fungi</taxon>
        <taxon>Dikarya</taxon>
        <taxon>Basidiomycota</taxon>
        <taxon>Agaricomycotina</taxon>
        <taxon>Agaricomycetes</taxon>
        <taxon>Agaricomycetidae</taxon>
        <taxon>Agaricales</taxon>
        <taxon>Tricholomatineae</taxon>
        <taxon>Lyophyllaceae</taxon>
        <taxon>Asterophora</taxon>
    </lineage>
</organism>
<keyword evidence="1" id="KW-0479">Metal-binding</keyword>
<dbReference type="GO" id="GO:0008270">
    <property type="term" value="F:zinc ion binding"/>
    <property type="evidence" value="ECO:0007669"/>
    <property type="project" value="UniProtKB-KW"/>
</dbReference>
<evidence type="ECO:0000256" key="1">
    <source>
        <dbReference type="PROSITE-ProRule" id="PRU00047"/>
    </source>
</evidence>
<dbReference type="Proteomes" id="UP000775547">
    <property type="component" value="Unassembled WGS sequence"/>
</dbReference>
<evidence type="ECO:0000256" key="2">
    <source>
        <dbReference type="SAM" id="SignalP"/>
    </source>
</evidence>
<keyword evidence="1" id="KW-0862">Zinc</keyword>
<proteinExistence type="predicted"/>
<reference evidence="4" key="2">
    <citation type="submission" date="2021-10" db="EMBL/GenBank/DDBJ databases">
        <title>Phylogenomics reveals ancestral predisposition of the termite-cultivated fungus Termitomyces towards a domesticated lifestyle.</title>
        <authorList>
            <person name="Auxier B."/>
            <person name="Grum-Grzhimaylo A."/>
            <person name="Cardenas M.E."/>
            <person name="Lodge J.D."/>
            <person name="Laessoe T."/>
            <person name="Pedersen O."/>
            <person name="Smith M.E."/>
            <person name="Kuyper T.W."/>
            <person name="Franco-Molano E.A."/>
            <person name="Baroni T.J."/>
            <person name="Aanen D.K."/>
        </authorList>
    </citation>
    <scope>NUCLEOTIDE SEQUENCE</scope>
    <source>
        <strain evidence="4">AP01</strain>
        <tissue evidence="4">Mycelium</tissue>
    </source>
</reference>
<dbReference type="AlphaFoldDB" id="A0A9P7G4S0"/>
<feature type="signal peptide" evidence="2">
    <location>
        <begin position="1"/>
        <end position="15"/>
    </location>
</feature>
<dbReference type="EMBL" id="JABCKV010000494">
    <property type="protein sequence ID" value="KAG5640810.1"/>
    <property type="molecule type" value="Genomic_DNA"/>
</dbReference>
<keyword evidence="1" id="KW-0863">Zinc-finger</keyword>
<comment type="caution">
    <text evidence="4">The sequence shown here is derived from an EMBL/GenBank/DDBJ whole genome shotgun (WGS) entry which is preliminary data.</text>
</comment>
<evidence type="ECO:0000313" key="5">
    <source>
        <dbReference type="Proteomes" id="UP000775547"/>
    </source>
</evidence>
<dbReference type="InterPro" id="IPR001878">
    <property type="entry name" value="Znf_CCHC"/>
</dbReference>
<dbReference type="PROSITE" id="PS50158">
    <property type="entry name" value="ZF_CCHC"/>
    <property type="match status" value="1"/>
</dbReference>
<name>A0A9P7G4S0_9AGAR</name>